<evidence type="ECO:0000256" key="1">
    <source>
        <dbReference type="SAM" id="Phobius"/>
    </source>
</evidence>
<keyword evidence="1" id="KW-1133">Transmembrane helix</keyword>
<accession>A0A5J6GGB5</accession>
<dbReference type="Proteomes" id="UP000325529">
    <property type="component" value="Chromosome"/>
</dbReference>
<evidence type="ECO:0000313" key="3">
    <source>
        <dbReference type="Proteomes" id="UP000325529"/>
    </source>
</evidence>
<keyword evidence="3" id="KW-1185">Reference proteome</keyword>
<sequence>MGAALTFVLLQILLRLDVDALPVMEGGQLSTLGLGGIGDLLAMVVWTVAIEDVVVVAAVAALLTAARRPAWQIYTAICVVEVLLHAYFGLPAVGMALYAARRVWLYRRYQRLLPLVVGHGLFDLLGGLLMPLPLSYRALVALSLLIAVELIERRVLAVADEPELIGTTVPLADPEKETSCDR</sequence>
<keyword evidence="1" id="KW-0472">Membrane</keyword>
<dbReference type="AlphaFoldDB" id="A0A5J6GGB5"/>
<proteinExistence type="predicted"/>
<evidence type="ECO:0000313" key="2">
    <source>
        <dbReference type="EMBL" id="QEU92888.1"/>
    </source>
</evidence>
<dbReference type="EMBL" id="CP023699">
    <property type="protein sequence ID" value="QEU92888.1"/>
    <property type="molecule type" value="Genomic_DNA"/>
</dbReference>
<name>A0A5J6GGB5_STRKN</name>
<organism evidence="2 3">
    <name type="scientific">Streptomyces kanamyceticus</name>
    <dbReference type="NCBI Taxonomy" id="1967"/>
    <lineage>
        <taxon>Bacteria</taxon>
        <taxon>Bacillati</taxon>
        <taxon>Actinomycetota</taxon>
        <taxon>Actinomycetes</taxon>
        <taxon>Kitasatosporales</taxon>
        <taxon>Streptomycetaceae</taxon>
        <taxon>Streptomyces</taxon>
    </lineage>
</organism>
<feature type="transmembrane region" description="Helical" evidence="1">
    <location>
        <begin position="44"/>
        <end position="66"/>
    </location>
</feature>
<gene>
    <name evidence="2" type="ORF">CP970_20000</name>
</gene>
<protein>
    <recommendedName>
        <fullName evidence="4">CPBP family intramembrane metalloprotease</fullName>
    </recommendedName>
</protein>
<evidence type="ECO:0008006" key="4">
    <source>
        <dbReference type="Google" id="ProtNLM"/>
    </source>
</evidence>
<dbReference type="KEGG" id="ska:CP970_20000"/>
<feature type="transmembrane region" description="Helical" evidence="1">
    <location>
        <begin position="73"/>
        <end position="100"/>
    </location>
</feature>
<keyword evidence="1" id="KW-0812">Transmembrane</keyword>
<reference evidence="2 3" key="1">
    <citation type="submission" date="2017-09" db="EMBL/GenBank/DDBJ databases">
        <authorList>
            <person name="Lee N."/>
            <person name="Cho B.-K."/>
        </authorList>
    </citation>
    <scope>NUCLEOTIDE SEQUENCE [LARGE SCALE GENOMIC DNA]</scope>
    <source>
        <strain evidence="2 3">ATCC 12853</strain>
    </source>
</reference>